<feature type="chain" id="PRO_5027015999" evidence="7">
    <location>
        <begin position="18"/>
        <end position="314"/>
    </location>
</feature>
<dbReference type="PROSITE" id="PS50240">
    <property type="entry name" value="TRYPSIN_DOM"/>
    <property type="match status" value="1"/>
</dbReference>
<evidence type="ECO:0000256" key="3">
    <source>
        <dbReference type="ARBA" id="ARBA00022801"/>
    </source>
</evidence>
<protein>
    <submittedName>
        <fullName evidence="10">Trypsin, alkaline B-like</fullName>
    </submittedName>
</protein>
<dbReference type="KEGG" id="gmw:113514594"/>
<evidence type="ECO:0000256" key="2">
    <source>
        <dbReference type="ARBA" id="ARBA00022670"/>
    </source>
</evidence>
<feature type="domain" description="Peptidase S1" evidence="8">
    <location>
        <begin position="43"/>
        <end position="282"/>
    </location>
</feature>
<dbReference type="FunCoup" id="A0A6J3C0X9">
    <property type="interactions" value="66"/>
</dbReference>
<evidence type="ECO:0000256" key="6">
    <source>
        <dbReference type="RuleBase" id="RU363034"/>
    </source>
</evidence>
<dbReference type="InParanoid" id="A0A6J3C0X9"/>
<name>A0A6J3C0X9_GALME</name>
<evidence type="ECO:0000256" key="5">
    <source>
        <dbReference type="ARBA" id="ARBA00023157"/>
    </source>
</evidence>
<reference evidence="10" key="1">
    <citation type="submission" date="2025-08" db="UniProtKB">
        <authorList>
            <consortium name="RefSeq"/>
        </authorList>
    </citation>
    <scope>IDENTIFICATION</scope>
    <source>
        <tissue evidence="10">Whole larvae</tissue>
    </source>
</reference>
<keyword evidence="2 6" id="KW-0645">Protease</keyword>
<keyword evidence="7" id="KW-0732">Signal</keyword>
<evidence type="ECO:0000313" key="10">
    <source>
        <dbReference type="RefSeq" id="XP_031765485.1"/>
    </source>
</evidence>
<dbReference type="InterPro" id="IPR018114">
    <property type="entry name" value="TRYPSIN_HIS"/>
</dbReference>
<dbReference type="AlphaFoldDB" id="A0A6J3C0X9"/>
<dbReference type="CDD" id="cd00190">
    <property type="entry name" value="Tryp_SPc"/>
    <property type="match status" value="1"/>
</dbReference>
<dbReference type="SUPFAM" id="SSF50494">
    <property type="entry name" value="Trypsin-like serine proteases"/>
    <property type="match status" value="1"/>
</dbReference>
<evidence type="ECO:0000259" key="8">
    <source>
        <dbReference type="PROSITE" id="PS50240"/>
    </source>
</evidence>
<dbReference type="GO" id="GO:0004252">
    <property type="term" value="F:serine-type endopeptidase activity"/>
    <property type="evidence" value="ECO:0007669"/>
    <property type="project" value="InterPro"/>
</dbReference>
<dbReference type="InterPro" id="IPR001314">
    <property type="entry name" value="Peptidase_S1A"/>
</dbReference>
<dbReference type="InterPro" id="IPR050430">
    <property type="entry name" value="Peptidase_S1"/>
</dbReference>
<dbReference type="PRINTS" id="PR00722">
    <property type="entry name" value="CHYMOTRYPSIN"/>
</dbReference>
<dbReference type="PROSITE" id="PS00134">
    <property type="entry name" value="TRYPSIN_HIS"/>
    <property type="match status" value="1"/>
</dbReference>
<evidence type="ECO:0000256" key="4">
    <source>
        <dbReference type="ARBA" id="ARBA00022825"/>
    </source>
</evidence>
<evidence type="ECO:0000256" key="7">
    <source>
        <dbReference type="SAM" id="SignalP"/>
    </source>
</evidence>
<dbReference type="SMART" id="SM00020">
    <property type="entry name" value="Tryp_SPc"/>
    <property type="match status" value="1"/>
</dbReference>
<dbReference type="OrthoDB" id="10002959at2759"/>
<dbReference type="PANTHER" id="PTHR24276:SF91">
    <property type="entry name" value="AT26814P-RELATED"/>
    <property type="match status" value="1"/>
</dbReference>
<dbReference type="InterPro" id="IPR043504">
    <property type="entry name" value="Peptidase_S1_PA_chymotrypsin"/>
</dbReference>
<gene>
    <name evidence="10" type="primary">LOC113514594</name>
</gene>
<comment type="similarity">
    <text evidence="1">Belongs to the peptidase S1 family.</text>
</comment>
<dbReference type="PANTHER" id="PTHR24276">
    <property type="entry name" value="POLYSERASE-RELATED"/>
    <property type="match status" value="1"/>
</dbReference>
<dbReference type="Gene3D" id="2.40.10.10">
    <property type="entry name" value="Trypsin-like serine proteases"/>
    <property type="match status" value="1"/>
</dbReference>
<dbReference type="RefSeq" id="XP_031765485.1">
    <property type="nucleotide sequence ID" value="XM_031909625.2"/>
</dbReference>
<keyword evidence="5" id="KW-1015">Disulfide bond</keyword>
<dbReference type="InterPro" id="IPR033116">
    <property type="entry name" value="TRYPSIN_SER"/>
</dbReference>
<feature type="signal peptide" evidence="7">
    <location>
        <begin position="1"/>
        <end position="17"/>
    </location>
</feature>
<keyword evidence="9" id="KW-1185">Reference proteome</keyword>
<dbReference type="PROSITE" id="PS00135">
    <property type="entry name" value="TRYPSIN_SER"/>
    <property type="match status" value="1"/>
</dbReference>
<dbReference type="Pfam" id="PF00089">
    <property type="entry name" value="Trypsin"/>
    <property type="match status" value="1"/>
</dbReference>
<dbReference type="FunFam" id="2.40.10.10:FF:000034">
    <property type="entry name" value="Eupolytin"/>
    <property type="match status" value="1"/>
</dbReference>
<keyword evidence="4 6" id="KW-0720">Serine protease</keyword>
<dbReference type="InterPro" id="IPR001254">
    <property type="entry name" value="Trypsin_dom"/>
</dbReference>
<sequence length="314" mass="33933">MMWHILILFGTVLCSQAEDEVFKISVVTPSAGDDLEWPTNTRIIGGTDTTIERFPYIVQILINNSALQCGGSLITMRHVLSAAHCFWQGTGVTSPRYFTVRAGTNLFNSGGRAVSVSMIIIHERYNPSIHDNDVAVLVLSSTLRRSNQISTIGIPEPEYKIPDNSSVTYAGWGTVNPHVEQLPSILQEVTVLTINRAVCSDLYNQQQYITGYPLVITSNMICAGLLHVGGKDACQGDSGGPLIYNGVLVGITSWGYGCADGRFPGVSARVSSFTTWINATVTRYNGSAGLQGVATGLLLVALLVGTYQHYQLTL</sequence>
<dbReference type="InterPro" id="IPR009003">
    <property type="entry name" value="Peptidase_S1_PA"/>
</dbReference>
<dbReference type="GO" id="GO:0006508">
    <property type="term" value="P:proteolysis"/>
    <property type="evidence" value="ECO:0007669"/>
    <property type="project" value="UniProtKB-KW"/>
</dbReference>
<dbReference type="Proteomes" id="UP001652740">
    <property type="component" value="Unplaced"/>
</dbReference>
<evidence type="ECO:0000256" key="1">
    <source>
        <dbReference type="ARBA" id="ARBA00007664"/>
    </source>
</evidence>
<dbReference type="GeneID" id="113514594"/>
<proteinExistence type="inferred from homology"/>
<evidence type="ECO:0000313" key="9">
    <source>
        <dbReference type="Proteomes" id="UP001652740"/>
    </source>
</evidence>
<organism evidence="9 10">
    <name type="scientific">Galleria mellonella</name>
    <name type="common">Greater wax moth</name>
    <dbReference type="NCBI Taxonomy" id="7137"/>
    <lineage>
        <taxon>Eukaryota</taxon>
        <taxon>Metazoa</taxon>
        <taxon>Ecdysozoa</taxon>
        <taxon>Arthropoda</taxon>
        <taxon>Hexapoda</taxon>
        <taxon>Insecta</taxon>
        <taxon>Pterygota</taxon>
        <taxon>Neoptera</taxon>
        <taxon>Endopterygota</taxon>
        <taxon>Lepidoptera</taxon>
        <taxon>Glossata</taxon>
        <taxon>Ditrysia</taxon>
        <taxon>Pyraloidea</taxon>
        <taxon>Pyralidae</taxon>
        <taxon>Galleriinae</taxon>
        <taxon>Galleria</taxon>
    </lineage>
</organism>
<accession>A0A6J3C0X9</accession>
<keyword evidence="3 6" id="KW-0378">Hydrolase</keyword>